<keyword evidence="3" id="KW-0375">Hydrogen ion transport</keyword>
<sequence>MKAKAKQYAQALFLEIKGKDDKETQSVIASFFETLKDDNNLSQAEKIISYFVALWDEENSLVEAEMVSSRALKQSLKDEVIAYLKKISEAENIKISEKENSKIIGGFVLRYKDKIIDASVKNKINSFKNNLLN</sequence>
<keyword evidence="5" id="KW-0472">Membrane</keyword>
<dbReference type="InterPro" id="IPR000711">
    <property type="entry name" value="ATPase_OSCP/dsu"/>
</dbReference>
<evidence type="ECO:0000256" key="4">
    <source>
        <dbReference type="ARBA" id="ARBA00023065"/>
    </source>
</evidence>
<keyword evidence="2" id="KW-0813">Transport</keyword>
<evidence type="ECO:0000313" key="7">
    <source>
        <dbReference type="EMBL" id="PKM91027.1"/>
    </source>
</evidence>
<dbReference type="Proteomes" id="UP000233517">
    <property type="component" value="Unassembled WGS sequence"/>
</dbReference>
<dbReference type="EMBL" id="PHAI01000004">
    <property type="protein sequence ID" value="PKM91027.1"/>
    <property type="molecule type" value="Genomic_DNA"/>
</dbReference>
<comment type="caution">
    <text evidence="7">The sequence shown here is derived from an EMBL/GenBank/DDBJ whole genome shotgun (WGS) entry which is preliminary data.</text>
</comment>
<keyword evidence="6" id="KW-0066">ATP synthesis</keyword>
<protein>
    <submittedName>
        <fullName evidence="7">Uncharacterized protein</fullName>
    </submittedName>
</protein>
<name>A0A2N2E8I1_9BACT</name>
<organism evidence="7 8">
    <name type="scientific">Candidatus Falkowbacteria bacterium HGW-Falkowbacteria-1</name>
    <dbReference type="NCBI Taxonomy" id="2013768"/>
    <lineage>
        <taxon>Bacteria</taxon>
        <taxon>Candidatus Falkowiibacteriota</taxon>
    </lineage>
</organism>
<evidence type="ECO:0000256" key="2">
    <source>
        <dbReference type="ARBA" id="ARBA00022448"/>
    </source>
</evidence>
<comment type="subcellular location">
    <subcellularLocation>
        <location evidence="1">Membrane</location>
    </subcellularLocation>
</comment>
<evidence type="ECO:0000256" key="6">
    <source>
        <dbReference type="ARBA" id="ARBA00023310"/>
    </source>
</evidence>
<evidence type="ECO:0000256" key="3">
    <source>
        <dbReference type="ARBA" id="ARBA00022781"/>
    </source>
</evidence>
<dbReference type="GO" id="GO:0046933">
    <property type="term" value="F:proton-transporting ATP synthase activity, rotational mechanism"/>
    <property type="evidence" value="ECO:0007669"/>
    <property type="project" value="InterPro"/>
</dbReference>
<evidence type="ECO:0000256" key="1">
    <source>
        <dbReference type="ARBA" id="ARBA00004370"/>
    </source>
</evidence>
<dbReference type="GO" id="GO:0016020">
    <property type="term" value="C:membrane"/>
    <property type="evidence" value="ECO:0007669"/>
    <property type="project" value="UniProtKB-SubCell"/>
</dbReference>
<gene>
    <name evidence="7" type="ORF">CVU82_04350</name>
</gene>
<proteinExistence type="predicted"/>
<evidence type="ECO:0000256" key="5">
    <source>
        <dbReference type="ARBA" id="ARBA00023136"/>
    </source>
</evidence>
<dbReference type="PANTHER" id="PTHR11910">
    <property type="entry name" value="ATP SYNTHASE DELTA CHAIN"/>
    <property type="match status" value="1"/>
</dbReference>
<dbReference type="Pfam" id="PF00213">
    <property type="entry name" value="OSCP"/>
    <property type="match status" value="1"/>
</dbReference>
<reference evidence="7 8" key="1">
    <citation type="journal article" date="2017" name="ISME J.">
        <title>Potential for microbial H2 and metal transformations associated with novel bacteria and archaea in deep terrestrial subsurface sediments.</title>
        <authorList>
            <person name="Hernsdorf A.W."/>
            <person name="Amano Y."/>
            <person name="Miyakawa K."/>
            <person name="Ise K."/>
            <person name="Suzuki Y."/>
            <person name="Anantharaman K."/>
            <person name="Probst A."/>
            <person name="Burstein D."/>
            <person name="Thomas B.C."/>
            <person name="Banfield J.F."/>
        </authorList>
    </citation>
    <scope>NUCLEOTIDE SEQUENCE [LARGE SCALE GENOMIC DNA]</scope>
    <source>
        <strain evidence="7">HGW-Falkowbacteria-1</strain>
    </source>
</reference>
<dbReference type="AlphaFoldDB" id="A0A2N2E8I1"/>
<accession>A0A2N2E8I1</accession>
<evidence type="ECO:0000313" key="8">
    <source>
        <dbReference type="Proteomes" id="UP000233517"/>
    </source>
</evidence>
<keyword evidence="4" id="KW-0406">Ion transport</keyword>